<name>A0A3S1FVT9_CHLFR</name>
<evidence type="ECO:0000259" key="4">
    <source>
        <dbReference type="PROSITE" id="PS51063"/>
    </source>
</evidence>
<gene>
    <name evidence="5" type="ORF">PCC6912_02860</name>
</gene>
<sequence length="215" mass="25022">MMYPTSRAQHTAASYNSSLPGTLPQRLFTRREVIPARNDVLWRIERGAVRTLTWSEDGTFITLGYWGPGDLIGYPLSKVKPYQIECLTSVEVSLLPPHLWNQDVNSLITHIQQAEELLSIVHRKPIYLRLWQFLVWLSEKFGRDVEQGKLIDLNVTHQEMAEVLNTTRVTVTRLLQQFEEEGNLLRHKRRIILRLPNEGFKNNEKTRKSPLDSLH</sequence>
<dbReference type="GO" id="GO:0006355">
    <property type="term" value="P:regulation of DNA-templated transcription"/>
    <property type="evidence" value="ECO:0007669"/>
    <property type="project" value="InterPro"/>
</dbReference>
<accession>A0A3S1FVT9</accession>
<dbReference type="AlphaFoldDB" id="A0A3S1FVT9"/>
<reference evidence="5 6" key="1">
    <citation type="journal article" date="2019" name="Genome Biol. Evol.">
        <title>Day and night: Metabolic profiles and evolutionary relationships of six axenic non-marine cyanobacteria.</title>
        <authorList>
            <person name="Will S.E."/>
            <person name="Henke P."/>
            <person name="Boedeker C."/>
            <person name="Huang S."/>
            <person name="Brinkmann H."/>
            <person name="Rohde M."/>
            <person name="Jarek M."/>
            <person name="Friedl T."/>
            <person name="Seufert S."/>
            <person name="Schumacher M."/>
            <person name="Overmann J."/>
            <person name="Neumann-Schaal M."/>
            <person name="Petersen J."/>
        </authorList>
    </citation>
    <scope>NUCLEOTIDE SEQUENCE [LARGE SCALE GENOMIC DNA]</scope>
    <source>
        <strain evidence="5 6">PCC 6912</strain>
    </source>
</reference>
<evidence type="ECO:0000256" key="2">
    <source>
        <dbReference type="ARBA" id="ARBA00023125"/>
    </source>
</evidence>
<dbReference type="GO" id="GO:0003677">
    <property type="term" value="F:DNA binding"/>
    <property type="evidence" value="ECO:0007669"/>
    <property type="project" value="UniProtKB-KW"/>
</dbReference>
<evidence type="ECO:0000256" key="1">
    <source>
        <dbReference type="ARBA" id="ARBA00023015"/>
    </source>
</evidence>
<dbReference type="SMART" id="SM00419">
    <property type="entry name" value="HTH_CRP"/>
    <property type="match status" value="1"/>
</dbReference>
<keyword evidence="6" id="KW-1185">Reference proteome</keyword>
<comment type="caution">
    <text evidence="5">The sequence shown here is derived from an EMBL/GenBank/DDBJ whole genome shotgun (WGS) entry which is preliminary data.</text>
</comment>
<dbReference type="SUPFAM" id="SSF46785">
    <property type="entry name" value="Winged helix' DNA-binding domain"/>
    <property type="match status" value="1"/>
</dbReference>
<dbReference type="Proteomes" id="UP000268857">
    <property type="component" value="Unassembled WGS sequence"/>
</dbReference>
<proteinExistence type="predicted"/>
<dbReference type="OrthoDB" id="581549at2"/>
<evidence type="ECO:0000313" key="5">
    <source>
        <dbReference type="EMBL" id="RUR86843.1"/>
    </source>
</evidence>
<dbReference type="Gene3D" id="1.10.10.10">
    <property type="entry name" value="Winged helix-like DNA-binding domain superfamily/Winged helix DNA-binding domain"/>
    <property type="match status" value="1"/>
</dbReference>
<dbReference type="PROSITE" id="PS51063">
    <property type="entry name" value="HTH_CRP_2"/>
    <property type="match status" value="1"/>
</dbReference>
<dbReference type="Pfam" id="PF13545">
    <property type="entry name" value="HTH_Crp_2"/>
    <property type="match status" value="1"/>
</dbReference>
<dbReference type="CDD" id="cd00092">
    <property type="entry name" value="HTH_CRP"/>
    <property type="match status" value="1"/>
</dbReference>
<dbReference type="Gene3D" id="2.60.120.10">
    <property type="entry name" value="Jelly Rolls"/>
    <property type="match status" value="1"/>
</dbReference>
<dbReference type="STRING" id="211165.GCA_000317285_05196"/>
<dbReference type="InterPro" id="IPR014710">
    <property type="entry name" value="RmlC-like_jellyroll"/>
</dbReference>
<feature type="domain" description="HTH crp-type" evidence="4">
    <location>
        <begin position="124"/>
        <end position="197"/>
    </location>
</feature>
<dbReference type="EMBL" id="RSCJ01000001">
    <property type="protein sequence ID" value="RUR86843.1"/>
    <property type="molecule type" value="Genomic_DNA"/>
</dbReference>
<protein>
    <submittedName>
        <fullName evidence="5">Crp/Fnr family transcriptional regulator</fullName>
    </submittedName>
</protein>
<dbReference type="InterPro" id="IPR036390">
    <property type="entry name" value="WH_DNA-bd_sf"/>
</dbReference>
<dbReference type="SUPFAM" id="SSF51206">
    <property type="entry name" value="cAMP-binding domain-like"/>
    <property type="match status" value="1"/>
</dbReference>
<evidence type="ECO:0000256" key="3">
    <source>
        <dbReference type="ARBA" id="ARBA00023163"/>
    </source>
</evidence>
<keyword evidence="1" id="KW-0805">Transcription regulation</keyword>
<evidence type="ECO:0000313" key="6">
    <source>
        <dbReference type="Proteomes" id="UP000268857"/>
    </source>
</evidence>
<keyword evidence="2" id="KW-0238">DNA-binding</keyword>
<dbReference type="InterPro" id="IPR036388">
    <property type="entry name" value="WH-like_DNA-bd_sf"/>
</dbReference>
<dbReference type="InterPro" id="IPR018490">
    <property type="entry name" value="cNMP-bd_dom_sf"/>
</dbReference>
<organism evidence="5 6">
    <name type="scientific">Chlorogloeopsis fritschii PCC 6912</name>
    <dbReference type="NCBI Taxonomy" id="211165"/>
    <lineage>
        <taxon>Bacteria</taxon>
        <taxon>Bacillati</taxon>
        <taxon>Cyanobacteriota</taxon>
        <taxon>Cyanophyceae</taxon>
        <taxon>Nostocales</taxon>
        <taxon>Chlorogloeopsidaceae</taxon>
        <taxon>Chlorogloeopsis</taxon>
    </lineage>
</organism>
<keyword evidence="3" id="KW-0804">Transcription</keyword>
<dbReference type="InterPro" id="IPR012318">
    <property type="entry name" value="HTH_CRP"/>
</dbReference>